<keyword evidence="1" id="KW-1133">Transmembrane helix</keyword>
<dbReference type="OrthoDB" id="10015491at2759"/>
<sequence length="101" mass="11733">MFNSSNILPLLIILIFQATIGCALRLIMFDVPSPGMYGESVELTCSYDLQKDRLYSVKWYKNDVEFYRYVPKDWPPGQFLPMPGIRVDVSKTSNFNLKHSY</sequence>
<dbReference type="AlphaFoldDB" id="A0A443S673"/>
<dbReference type="Gene3D" id="2.60.40.10">
    <property type="entry name" value="Immunoglobulins"/>
    <property type="match status" value="1"/>
</dbReference>
<accession>A0A443S673</accession>
<reference evidence="2 3" key="1">
    <citation type="journal article" date="2018" name="Gigascience">
        <title>Genomes of trombidid mites reveal novel predicted allergens and laterally-transferred genes associated with secondary metabolism.</title>
        <authorList>
            <person name="Dong X."/>
            <person name="Chaisiri K."/>
            <person name="Xia D."/>
            <person name="Armstrong S.D."/>
            <person name="Fang Y."/>
            <person name="Donnelly M.J."/>
            <person name="Kadowaki T."/>
            <person name="McGarry J.W."/>
            <person name="Darby A.C."/>
            <person name="Makepeace B.L."/>
        </authorList>
    </citation>
    <scope>NUCLEOTIDE SEQUENCE [LARGE SCALE GENOMIC DNA]</scope>
    <source>
        <strain evidence="2">UoL-UT</strain>
    </source>
</reference>
<dbReference type="STRING" id="299467.A0A443S673"/>
<dbReference type="Proteomes" id="UP000288716">
    <property type="component" value="Unassembled WGS sequence"/>
</dbReference>
<dbReference type="SUPFAM" id="SSF48726">
    <property type="entry name" value="Immunoglobulin"/>
    <property type="match status" value="1"/>
</dbReference>
<organism evidence="2 3">
    <name type="scientific">Leptotrombidium deliense</name>
    <dbReference type="NCBI Taxonomy" id="299467"/>
    <lineage>
        <taxon>Eukaryota</taxon>
        <taxon>Metazoa</taxon>
        <taxon>Ecdysozoa</taxon>
        <taxon>Arthropoda</taxon>
        <taxon>Chelicerata</taxon>
        <taxon>Arachnida</taxon>
        <taxon>Acari</taxon>
        <taxon>Acariformes</taxon>
        <taxon>Trombidiformes</taxon>
        <taxon>Prostigmata</taxon>
        <taxon>Anystina</taxon>
        <taxon>Parasitengona</taxon>
        <taxon>Trombiculoidea</taxon>
        <taxon>Trombiculidae</taxon>
        <taxon>Leptotrombidium</taxon>
    </lineage>
</organism>
<keyword evidence="1" id="KW-0472">Membrane</keyword>
<dbReference type="PANTHER" id="PTHR21261:SF15">
    <property type="entry name" value="BEATEN PATH IIIA, ISOFORM D-RELATED"/>
    <property type="match status" value="1"/>
</dbReference>
<dbReference type="InterPro" id="IPR036179">
    <property type="entry name" value="Ig-like_dom_sf"/>
</dbReference>
<name>A0A443S673_9ACAR</name>
<dbReference type="EMBL" id="NCKV01007403">
    <property type="protein sequence ID" value="RWS22984.1"/>
    <property type="molecule type" value="Genomic_DNA"/>
</dbReference>
<comment type="caution">
    <text evidence="2">The sequence shown here is derived from an EMBL/GenBank/DDBJ whole genome shotgun (WGS) entry which is preliminary data.</text>
</comment>
<dbReference type="VEuPathDB" id="VectorBase:LDEU009056"/>
<evidence type="ECO:0000313" key="3">
    <source>
        <dbReference type="Proteomes" id="UP000288716"/>
    </source>
</evidence>
<dbReference type="PANTHER" id="PTHR21261">
    <property type="entry name" value="BEAT PROTEIN"/>
    <property type="match status" value="1"/>
</dbReference>
<evidence type="ECO:0000313" key="2">
    <source>
        <dbReference type="EMBL" id="RWS22984.1"/>
    </source>
</evidence>
<keyword evidence="1" id="KW-0812">Transmembrane</keyword>
<dbReference type="InterPro" id="IPR013783">
    <property type="entry name" value="Ig-like_fold"/>
</dbReference>
<keyword evidence="3" id="KW-1185">Reference proteome</keyword>
<protein>
    <recommendedName>
        <fullName evidence="4">Beat protein-like protein</fullName>
    </recommendedName>
</protein>
<evidence type="ECO:0000256" key="1">
    <source>
        <dbReference type="SAM" id="Phobius"/>
    </source>
</evidence>
<feature type="transmembrane region" description="Helical" evidence="1">
    <location>
        <begin position="6"/>
        <end position="27"/>
    </location>
</feature>
<proteinExistence type="predicted"/>
<gene>
    <name evidence="2" type="ORF">B4U80_03821</name>
</gene>
<evidence type="ECO:0008006" key="4">
    <source>
        <dbReference type="Google" id="ProtNLM"/>
    </source>
</evidence>